<dbReference type="AlphaFoldDB" id="A0A2T7F3H2"/>
<name>A0A2T7F3H2_9POAL</name>
<evidence type="ECO:0000313" key="2">
    <source>
        <dbReference type="Proteomes" id="UP000244336"/>
    </source>
</evidence>
<keyword evidence="2" id="KW-1185">Reference proteome</keyword>
<sequence length="118" mass="13419">MELHAHHDINEGLFPAKCRIFFFHSEERVLASESICFPFSFTAAIPDTAFTERRSDRSLHVKIPGIPGRDCKRIPARQGCTVHSSKSKCLGWRRRAVSQGQDHQAPMRATFVVIDLTR</sequence>
<organism evidence="1 2">
    <name type="scientific">Panicum hallii var. hallii</name>
    <dbReference type="NCBI Taxonomy" id="1504633"/>
    <lineage>
        <taxon>Eukaryota</taxon>
        <taxon>Viridiplantae</taxon>
        <taxon>Streptophyta</taxon>
        <taxon>Embryophyta</taxon>
        <taxon>Tracheophyta</taxon>
        <taxon>Spermatophyta</taxon>
        <taxon>Magnoliopsida</taxon>
        <taxon>Liliopsida</taxon>
        <taxon>Poales</taxon>
        <taxon>Poaceae</taxon>
        <taxon>PACMAD clade</taxon>
        <taxon>Panicoideae</taxon>
        <taxon>Panicodae</taxon>
        <taxon>Paniceae</taxon>
        <taxon>Panicinae</taxon>
        <taxon>Panicum</taxon>
        <taxon>Panicum sect. Panicum</taxon>
    </lineage>
</organism>
<dbReference type="Gramene" id="PUZ74618">
    <property type="protein sequence ID" value="PUZ74618"/>
    <property type="gene ID" value="GQ55_1G079600"/>
</dbReference>
<reference evidence="1 2" key="1">
    <citation type="submission" date="2018-04" db="EMBL/GenBank/DDBJ databases">
        <title>WGS assembly of Panicum hallii var. hallii HAL2.</title>
        <authorList>
            <person name="Lovell J."/>
            <person name="Jenkins J."/>
            <person name="Lowry D."/>
            <person name="Mamidi S."/>
            <person name="Sreedasyam A."/>
            <person name="Weng X."/>
            <person name="Barry K."/>
            <person name="Bonette J."/>
            <person name="Campitelli B."/>
            <person name="Daum C."/>
            <person name="Gordon S."/>
            <person name="Gould B."/>
            <person name="Lipzen A."/>
            <person name="MacQueen A."/>
            <person name="Palacio-Mejia J."/>
            <person name="Plott C."/>
            <person name="Shakirov E."/>
            <person name="Shu S."/>
            <person name="Yoshinaga Y."/>
            <person name="Zane M."/>
            <person name="Rokhsar D."/>
            <person name="Grimwood J."/>
            <person name="Schmutz J."/>
            <person name="Juenger T."/>
        </authorList>
    </citation>
    <scope>NUCLEOTIDE SEQUENCE [LARGE SCALE GENOMIC DNA]</scope>
    <source>
        <strain evidence="2">cv. HAL2</strain>
    </source>
</reference>
<accession>A0A2T7F3H2</accession>
<evidence type="ECO:0000313" key="1">
    <source>
        <dbReference type="EMBL" id="PUZ74618.1"/>
    </source>
</evidence>
<dbReference type="Proteomes" id="UP000244336">
    <property type="component" value="Chromosome 1"/>
</dbReference>
<gene>
    <name evidence="1" type="ORF">GQ55_1G079600</name>
</gene>
<protein>
    <submittedName>
        <fullName evidence="1">Uncharacterized protein</fullName>
    </submittedName>
</protein>
<dbReference type="EMBL" id="CM009749">
    <property type="protein sequence ID" value="PUZ74618.1"/>
    <property type="molecule type" value="Genomic_DNA"/>
</dbReference>
<proteinExistence type="predicted"/>